<dbReference type="SUPFAM" id="SSF48179">
    <property type="entry name" value="6-phosphogluconate dehydrogenase C-terminal domain-like"/>
    <property type="match status" value="1"/>
</dbReference>
<dbReference type="OrthoDB" id="3609at2759"/>
<dbReference type="InterPro" id="IPR013752">
    <property type="entry name" value="KPA_reductase"/>
</dbReference>
<dbReference type="Gene3D" id="3.40.50.720">
    <property type="entry name" value="NAD(P)-binding Rossmann-like Domain"/>
    <property type="match status" value="1"/>
</dbReference>
<dbReference type="VEuPathDB" id="FungiDB:P170DRAFT_450385"/>
<comment type="catalytic activity">
    <reaction evidence="4">
        <text>(R)-pantoate + NADP(+) = 2-dehydropantoate + NADPH + H(+)</text>
        <dbReference type="Rhea" id="RHEA:16233"/>
        <dbReference type="ChEBI" id="CHEBI:11561"/>
        <dbReference type="ChEBI" id="CHEBI:15378"/>
        <dbReference type="ChEBI" id="CHEBI:15980"/>
        <dbReference type="ChEBI" id="CHEBI:57783"/>
        <dbReference type="ChEBI" id="CHEBI:58349"/>
        <dbReference type="EC" id="1.1.1.169"/>
    </reaction>
</comment>
<evidence type="ECO:0000256" key="2">
    <source>
        <dbReference type="ARBA" id="ARBA00022857"/>
    </source>
</evidence>
<dbReference type="Pfam" id="PF08546">
    <property type="entry name" value="ApbA_C"/>
    <property type="match status" value="1"/>
</dbReference>
<dbReference type="InterPro" id="IPR003710">
    <property type="entry name" value="ApbA"/>
</dbReference>
<feature type="domain" description="Ketopantoate reductase N-terminal" evidence="5">
    <location>
        <begin position="6"/>
        <end position="172"/>
    </location>
</feature>
<keyword evidence="8" id="KW-1185">Reference proteome</keyword>
<dbReference type="NCBIfam" id="TIGR00745">
    <property type="entry name" value="apbA_panE"/>
    <property type="match status" value="1"/>
</dbReference>
<dbReference type="InterPro" id="IPR051402">
    <property type="entry name" value="KPR-Related"/>
</dbReference>
<evidence type="ECO:0000259" key="6">
    <source>
        <dbReference type="Pfam" id="PF08546"/>
    </source>
</evidence>
<comment type="similarity">
    <text evidence="1 4">Belongs to the ketopantoate reductase family.</text>
</comment>
<sequence length="344" mass="37742">MSTSSILVVGFGGIGAITAYNLEAGGLATVTAVLRSNYTIVREQGIKIDSVDYGSIISWRPTHSELWLRAIRRTYACLYSQSPVSRFDFIVVCTKNTPDIPPTVADIIAPAVTPGHTAIVLIQNGINVEKPIIAHFPSNVVISGVSRMSVLEPSRGVVHQPGHDHLIVGAFRNHDLPIEEERAAAIKFCSLYQASGKATVEYEEDVAFIRWRKLVYNVSFNSLCAITGMDCSSIKVARSPITELILPVMLEIKSIARAAGVKLAPDQEEISLAADPLDRHFKPSMQQDIEKGNFMEIETIVGEPVREAQRLGVPAPTLTTIYALLRALQERIKQQKRMGDIPRS</sequence>
<keyword evidence="2 4" id="KW-0521">NADP</keyword>
<dbReference type="AlphaFoldDB" id="A0A2I2FU87"/>
<dbReference type="PANTHER" id="PTHR21708">
    <property type="entry name" value="PROBABLE 2-DEHYDROPANTOATE 2-REDUCTASE"/>
    <property type="match status" value="1"/>
</dbReference>
<reference evidence="7 8" key="1">
    <citation type="submission" date="2016-12" db="EMBL/GenBank/DDBJ databases">
        <title>The genomes of Aspergillus section Nigri reveals drivers in fungal speciation.</title>
        <authorList>
            <consortium name="DOE Joint Genome Institute"/>
            <person name="Vesth T.C."/>
            <person name="Nybo J."/>
            <person name="Theobald S."/>
            <person name="Brandl J."/>
            <person name="Frisvad J.C."/>
            <person name="Nielsen K.F."/>
            <person name="Lyhne E.K."/>
            <person name="Kogle M.E."/>
            <person name="Kuo A."/>
            <person name="Riley R."/>
            <person name="Clum A."/>
            <person name="Nolan M."/>
            <person name="Lipzen A."/>
            <person name="Salamov A."/>
            <person name="Henrissat B."/>
            <person name="Wiebenga A."/>
            <person name="De Vries R.P."/>
            <person name="Grigoriev I.V."/>
            <person name="Mortensen U.H."/>
            <person name="Andersen M.R."/>
            <person name="Baker S.E."/>
        </authorList>
    </citation>
    <scope>NUCLEOTIDE SEQUENCE [LARGE SCALE GENOMIC DNA]</scope>
    <source>
        <strain evidence="7 8">IBT 23096</strain>
    </source>
</reference>
<comment type="function">
    <text evidence="4">Catalyzes the NADPH-dependent reduction of ketopantoate into pantoic acid.</text>
</comment>
<keyword evidence="3 4" id="KW-0560">Oxidoreductase</keyword>
<dbReference type="Pfam" id="PF02558">
    <property type="entry name" value="ApbA"/>
    <property type="match status" value="1"/>
</dbReference>
<dbReference type="Gene3D" id="1.10.1040.10">
    <property type="entry name" value="N-(1-d-carboxylethyl)-l-norvaline Dehydrogenase, domain 2"/>
    <property type="match status" value="1"/>
</dbReference>
<dbReference type="GO" id="GO:0005737">
    <property type="term" value="C:cytoplasm"/>
    <property type="evidence" value="ECO:0007669"/>
    <property type="project" value="TreeGrafter"/>
</dbReference>
<dbReference type="RefSeq" id="XP_024699512.1">
    <property type="nucleotide sequence ID" value="XM_024851122.1"/>
</dbReference>
<dbReference type="GO" id="GO:0008677">
    <property type="term" value="F:2-dehydropantoate 2-reductase activity"/>
    <property type="evidence" value="ECO:0007669"/>
    <property type="project" value="UniProtKB-EC"/>
</dbReference>
<protein>
    <recommendedName>
        <fullName evidence="4">2-dehydropantoate 2-reductase</fullName>
        <ecNumber evidence="4">1.1.1.169</ecNumber>
    </recommendedName>
    <alternativeName>
        <fullName evidence="4">Ketopantoate reductase</fullName>
    </alternativeName>
</protein>
<dbReference type="EMBL" id="MSFO01000009">
    <property type="protein sequence ID" value="PLB44210.1"/>
    <property type="molecule type" value="Genomic_DNA"/>
</dbReference>
<feature type="domain" description="Ketopantoate reductase C-terminal" evidence="6">
    <location>
        <begin position="209"/>
        <end position="329"/>
    </location>
</feature>
<evidence type="ECO:0000259" key="5">
    <source>
        <dbReference type="Pfam" id="PF02558"/>
    </source>
</evidence>
<evidence type="ECO:0000313" key="7">
    <source>
        <dbReference type="EMBL" id="PLB44210.1"/>
    </source>
</evidence>
<dbReference type="FunFam" id="1.10.1040.10:FF:000017">
    <property type="entry name" value="2-dehydropantoate 2-reductase"/>
    <property type="match status" value="1"/>
</dbReference>
<dbReference type="SUPFAM" id="SSF51735">
    <property type="entry name" value="NAD(P)-binding Rossmann-fold domains"/>
    <property type="match status" value="1"/>
</dbReference>
<dbReference type="Proteomes" id="UP000234275">
    <property type="component" value="Unassembled WGS sequence"/>
</dbReference>
<name>A0A2I2FU87_9EURO</name>
<dbReference type="InterPro" id="IPR036291">
    <property type="entry name" value="NAD(P)-bd_dom_sf"/>
</dbReference>
<dbReference type="InterPro" id="IPR008927">
    <property type="entry name" value="6-PGluconate_DH-like_C_sf"/>
</dbReference>
<organism evidence="7 8">
    <name type="scientific">Aspergillus steynii IBT 23096</name>
    <dbReference type="NCBI Taxonomy" id="1392250"/>
    <lineage>
        <taxon>Eukaryota</taxon>
        <taxon>Fungi</taxon>
        <taxon>Dikarya</taxon>
        <taxon>Ascomycota</taxon>
        <taxon>Pezizomycotina</taxon>
        <taxon>Eurotiomycetes</taxon>
        <taxon>Eurotiomycetidae</taxon>
        <taxon>Eurotiales</taxon>
        <taxon>Aspergillaceae</taxon>
        <taxon>Aspergillus</taxon>
        <taxon>Aspergillus subgen. Circumdati</taxon>
    </lineage>
</organism>
<dbReference type="EC" id="1.1.1.169" evidence="4"/>
<dbReference type="GeneID" id="36558821"/>
<gene>
    <name evidence="7" type="ORF">P170DRAFT_450385</name>
</gene>
<dbReference type="InterPro" id="IPR013328">
    <property type="entry name" value="6PGD_dom2"/>
</dbReference>
<proteinExistence type="inferred from homology"/>
<dbReference type="PANTHER" id="PTHR21708:SF30">
    <property type="entry name" value="2-DEHYDROPANTOATE 2-REDUCTASE-RELATED"/>
    <property type="match status" value="1"/>
</dbReference>
<comment type="caution">
    <text evidence="7">The sequence shown here is derived from an EMBL/GenBank/DDBJ whole genome shotgun (WGS) entry which is preliminary data.</text>
</comment>
<evidence type="ECO:0000256" key="3">
    <source>
        <dbReference type="ARBA" id="ARBA00023002"/>
    </source>
</evidence>
<dbReference type="InterPro" id="IPR013332">
    <property type="entry name" value="KPR_N"/>
</dbReference>
<evidence type="ECO:0000256" key="1">
    <source>
        <dbReference type="ARBA" id="ARBA00007870"/>
    </source>
</evidence>
<accession>A0A2I2FU87</accession>
<evidence type="ECO:0000256" key="4">
    <source>
        <dbReference type="RuleBase" id="RU362068"/>
    </source>
</evidence>
<dbReference type="STRING" id="1392250.A0A2I2FU87"/>
<dbReference type="GO" id="GO:0015940">
    <property type="term" value="P:pantothenate biosynthetic process"/>
    <property type="evidence" value="ECO:0007669"/>
    <property type="project" value="InterPro"/>
</dbReference>
<evidence type="ECO:0000313" key="8">
    <source>
        <dbReference type="Proteomes" id="UP000234275"/>
    </source>
</evidence>